<dbReference type="GO" id="GO:0032259">
    <property type="term" value="P:methylation"/>
    <property type="evidence" value="ECO:0007669"/>
    <property type="project" value="UniProtKB-KW"/>
</dbReference>
<dbReference type="InterPro" id="IPR029063">
    <property type="entry name" value="SAM-dependent_MTases_sf"/>
</dbReference>
<dbReference type="GO" id="GO:0008168">
    <property type="term" value="F:methyltransferase activity"/>
    <property type="evidence" value="ECO:0007669"/>
    <property type="project" value="UniProtKB-KW"/>
</dbReference>
<keyword evidence="3" id="KW-0808">Transferase</keyword>
<dbReference type="GO" id="GO:0046872">
    <property type="term" value="F:metal ion binding"/>
    <property type="evidence" value="ECO:0007669"/>
    <property type="project" value="UniProtKB-KW"/>
</dbReference>
<accession>A0AAE8SGY3</accession>
<dbReference type="InterPro" id="IPR042086">
    <property type="entry name" value="MeTrfase_capping"/>
</dbReference>
<comment type="caution">
    <text evidence="3">The sequence shown here is derived from an EMBL/GenBank/DDBJ whole genome shotgun (WGS) entry which is preliminary data.</text>
</comment>
<keyword evidence="2" id="KW-0460">Magnesium</keyword>
<dbReference type="EMBL" id="ONZP01000146">
    <property type="protein sequence ID" value="SPJ74987.1"/>
    <property type="molecule type" value="Genomic_DNA"/>
</dbReference>
<protein>
    <submittedName>
        <fullName evidence="3">Probable fusarin C cluster - methyltransferase</fullName>
    </submittedName>
</protein>
<dbReference type="Proteomes" id="UP001187734">
    <property type="component" value="Unassembled WGS sequence"/>
</dbReference>
<reference evidence="3" key="1">
    <citation type="submission" date="2018-03" db="EMBL/GenBank/DDBJ databases">
        <authorList>
            <person name="Guldener U."/>
        </authorList>
    </citation>
    <scope>NUCLEOTIDE SEQUENCE</scope>
</reference>
<dbReference type="Gene3D" id="3.40.50.150">
    <property type="entry name" value="Vaccinia Virus protein VP39"/>
    <property type="match status" value="1"/>
</dbReference>
<proteinExistence type="predicted"/>
<gene>
    <name evidence="3" type="ORF">FTOL_04718</name>
</gene>
<dbReference type="SUPFAM" id="SSF53335">
    <property type="entry name" value="S-adenosyl-L-methionine-dependent methyltransferases"/>
    <property type="match status" value="1"/>
</dbReference>
<dbReference type="InterPro" id="IPR005299">
    <property type="entry name" value="MeTrfase_7"/>
</dbReference>
<keyword evidence="1" id="KW-0479">Metal-binding</keyword>
<dbReference type="AlphaFoldDB" id="A0AAE8SGY3"/>
<dbReference type="PANTHER" id="PTHR31009">
    <property type="entry name" value="S-ADENOSYL-L-METHIONINE:CARBOXYL METHYLTRANSFERASE FAMILY PROTEIN"/>
    <property type="match status" value="1"/>
</dbReference>
<keyword evidence="3" id="KW-0489">Methyltransferase</keyword>
<keyword evidence="4" id="KW-1185">Reference proteome</keyword>
<organism evidence="3 4">
    <name type="scientific">Fusarium torulosum</name>
    <dbReference type="NCBI Taxonomy" id="33205"/>
    <lineage>
        <taxon>Eukaryota</taxon>
        <taxon>Fungi</taxon>
        <taxon>Dikarya</taxon>
        <taxon>Ascomycota</taxon>
        <taxon>Pezizomycotina</taxon>
        <taxon>Sordariomycetes</taxon>
        <taxon>Hypocreomycetidae</taxon>
        <taxon>Hypocreales</taxon>
        <taxon>Nectriaceae</taxon>
        <taxon>Fusarium</taxon>
    </lineage>
</organism>
<sequence>MAEKSNVNNVPMQGKGVYNSHSALQREAMLKALPLFQRAAEAVVKCGSPRIAIVEYGSAHGNNSLEPMEAILESMPFPSVELLFSDRPENDFATLSETITTWEENLEKEKFPQSLFLGMIPRSFYQEVIPPQSAHLGFSLAALHHLDHVPQPSADQFDENKLLQQQAHTDLSKFLQLRSQEIVSGGSLVLSFVSQASAGYENYHGPVDACRNAMIQMVQQGKIPVSVAGAFRVPTYNRTLDDVKKVLNENTKTWAVHSLFEDDVTHPAIHHLRGNFAADEEASRKYADVVIDWMMAVCSGYFTKALKLGSQGGYTEDEENALLQDWVSRTKEFFIRDHKDEKVVCSFIYVYLQRL</sequence>
<evidence type="ECO:0000313" key="3">
    <source>
        <dbReference type="EMBL" id="SPJ74987.1"/>
    </source>
</evidence>
<evidence type="ECO:0000313" key="4">
    <source>
        <dbReference type="Proteomes" id="UP001187734"/>
    </source>
</evidence>
<dbReference type="Gene3D" id="1.10.1200.270">
    <property type="entry name" value="Methyltransferase, alpha-helical capping domain"/>
    <property type="match status" value="1"/>
</dbReference>
<evidence type="ECO:0000256" key="2">
    <source>
        <dbReference type="ARBA" id="ARBA00022842"/>
    </source>
</evidence>
<name>A0AAE8SGY3_9HYPO</name>
<evidence type="ECO:0000256" key="1">
    <source>
        <dbReference type="ARBA" id="ARBA00022723"/>
    </source>
</evidence>
<dbReference type="Pfam" id="PF03492">
    <property type="entry name" value="Methyltransf_7"/>
    <property type="match status" value="1"/>
</dbReference>